<dbReference type="EMBL" id="REGN01002072">
    <property type="protein sequence ID" value="RNA30565.1"/>
    <property type="molecule type" value="Genomic_DNA"/>
</dbReference>
<gene>
    <name evidence="1" type="ORF">BpHYR1_029235</name>
</gene>
<reference evidence="1 2" key="1">
    <citation type="journal article" date="2018" name="Sci. Rep.">
        <title>Genomic signatures of local adaptation to the degree of environmental predictability in rotifers.</title>
        <authorList>
            <person name="Franch-Gras L."/>
            <person name="Hahn C."/>
            <person name="Garcia-Roger E.M."/>
            <person name="Carmona M.J."/>
            <person name="Serra M."/>
            <person name="Gomez A."/>
        </authorList>
    </citation>
    <scope>NUCLEOTIDE SEQUENCE [LARGE SCALE GENOMIC DNA]</scope>
    <source>
        <strain evidence="1">HYR1</strain>
    </source>
</reference>
<proteinExistence type="predicted"/>
<evidence type="ECO:0000313" key="2">
    <source>
        <dbReference type="Proteomes" id="UP000276133"/>
    </source>
</evidence>
<dbReference type="AlphaFoldDB" id="A0A3M7S4K4"/>
<accession>A0A3M7S4K4</accession>
<sequence>MPHTNQMFEPIAVTRKSLRLKELHQNEIQLPIIPVRSRTKKISYLLYDDFKFAILAADGTDMARRLYTSVQFRCLFTLLKPPNFFTTINNLCRSMSFLLIVGNLFMGVPRSSMNLYS</sequence>
<keyword evidence="2" id="KW-1185">Reference proteome</keyword>
<protein>
    <submittedName>
        <fullName evidence="1">Uncharacterized protein</fullName>
    </submittedName>
</protein>
<organism evidence="1 2">
    <name type="scientific">Brachionus plicatilis</name>
    <name type="common">Marine rotifer</name>
    <name type="synonym">Brachionus muelleri</name>
    <dbReference type="NCBI Taxonomy" id="10195"/>
    <lineage>
        <taxon>Eukaryota</taxon>
        <taxon>Metazoa</taxon>
        <taxon>Spiralia</taxon>
        <taxon>Gnathifera</taxon>
        <taxon>Rotifera</taxon>
        <taxon>Eurotatoria</taxon>
        <taxon>Monogononta</taxon>
        <taxon>Pseudotrocha</taxon>
        <taxon>Ploima</taxon>
        <taxon>Brachionidae</taxon>
        <taxon>Brachionus</taxon>
    </lineage>
</organism>
<dbReference type="Proteomes" id="UP000276133">
    <property type="component" value="Unassembled WGS sequence"/>
</dbReference>
<name>A0A3M7S4K4_BRAPC</name>
<evidence type="ECO:0000313" key="1">
    <source>
        <dbReference type="EMBL" id="RNA30565.1"/>
    </source>
</evidence>
<comment type="caution">
    <text evidence="1">The sequence shown here is derived from an EMBL/GenBank/DDBJ whole genome shotgun (WGS) entry which is preliminary data.</text>
</comment>